<dbReference type="Proteomes" id="UP000001932">
    <property type="component" value="Chromosome"/>
</dbReference>
<dbReference type="OrthoDB" id="9802186at2"/>
<protein>
    <submittedName>
        <fullName evidence="6">Bacterial regulatory proteins, luxR family</fullName>
    </submittedName>
</protein>
<dbReference type="SMART" id="SM00421">
    <property type="entry name" value="HTH_LUXR"/>
    <property type="match status" value="1"/>
</dbReference>
<name>Q2NTS6_SODGM</name>
<gene>
    <name evidence="5" type="ordered locus">SG1174</name>
    <name evidence="6" type="ORF">SGGMMB4_02673</name>
</gene>
<dbReference type="EMBL" id="AP008232">
    <property type="protein sequence ID" value="BAE74449.1"/>
    <property type="molecule type" value="Genomic_DNA"/>
</dbReference>
<dbReference type="InterPro" id="IPR016032">
    <property type="entry name" value="Sig_transdc_resp-reg_C-effctor"/>
</dbReference>
<dbReference type="Pfam" id="PF00196">
    <property type="entry name" value="GerE"/>
    <property type="match status" value="1"/>
</dbReference>
<keyword evidence="1" id="KW-0805">Transcription regulation</keyword>
<evidence type="ECO:0000256" key="3">
    <source>
        <dbReference type="ARBA" id="ARBA00023163"/>
    </source>
</evidence>
<dbReference type="GO" id="GO:0006355">
    <property type="term" value="P:regulation of DNA-templated transcription"/>
    <property type="evidence" value="ECO:0007669"/>
    <property type="project" value="InterPro"/>
</dbReference>
<dbReference type="PANTHER" id="PTHR44688">
    <property type="entry name" value="DNA-BINDING TRANSCRIPTIONAL ACTIVATOR DEVR_DOSR"/>
    <property type="match status" value="1"/>
</dbReference>
<dbReference type="Proteomes" id="UP000245838">
    <property type="component" value="Chromosome sggmmb4_Chromosome"/>
</dbReference>
<accession>Q2NTS6</accession>
<dbReference type="EMBL" id="LN854557">
    <property type="protein sequence ID" value="CRL45129.1"/>
    <property type="molecule type" value="Genomic_DNA"/>
</dbReference>
<dbReference type="BioCyc" id="SGLO343509:SGP1_RS10305-MONOMER"/>
<evidence type="ECO:0000313" key="8">
    <source>
        <dbReference type="Proteomes" id="UP000245838"/>
    </source>
</evidence>
<dbReference type="CDD" id="cd06170">
    <property type="entry name" value="LuxR_C_like"/>
    <property type="match status" value="1"/>
</dbReference>
<dbReference type="SUPFAM" id="SSF46894">
    <property type="entry name" value="C-terminal effector domain of the bipartite response regulators"/>
    <property type="match status" value="1"/>
</dbReference>
<dbReference type="PROSITE" id="PS50043">
    <property type="entry name" value="HTH_LUXR_2"/>
    <property type="match status" value="1"/>
</dbReference>
<keyword evidence="3" id="KW-0804">Transcription</keyword>
<sequence length="222" mass="25494">MNDILTYTCLHLTTPCAVTGLKGMPFFNRAMKELLNLPESIDIIEMPMSLELFLVQEEKARESRQLFSVQNQFPYSPEQTLQLYLFDFYPQFECVDDQSEDEEFECIGTICHARPFAFGSTLECVDGEAPRPATFEPGERFTPREWEIVFFALHNLSSKETGRRLGISHRTVENKLQDIYQKTGTHCNRGLAMYCRENGTDRYIPPSLLSPSSHVLNNYGAQ</sequence>
<evidence type="ECO:0000256" key="2">
    <source>
        <dbReference type="ARBA" id="ARBA00023125"/>
    </source>
</evidence>
<dbReference type="HOGENOM" id="CLU_075576_1_0_6"/>
<reference evidence="6 8" key="2">
    <citation type="submission" date="2015-05" db="EMBL/GenBank/DDBJ databases">
        <authorList>
            <person name="Goodhead I."/>
        </authorList>
    </citation>
    <scope>NUCLEOTIDE SEQUENCE [LARGE SCALE GENOMIC DNA]</scope>
    <source>
        <strain evidence="6">B4</strain>
        <strain evidence="8">morsitans</strain>
    </source>
</reference>
<evidence type="ECO:0000313" key="5">
    <source>
        <dbReference type="EMBL" id="BAE74449.1"/>
    </source>
</evidence>
<dbReference type="eggNOG" id="COG2197">
    <property type="taxonomic scope" value="Bacteria"/>
</dbReference>
<dbReference type="GO" id="GO:0003677">
    <property type="term" value="F:DNA binding"/>
    <property type="evidence" value="ECO:0007669"/>
    <property type="project" value="UniProtKB-KW"/>
</dbReference>
<dbReference type="KEGG" id="sgl:SG1174"/>
<evidence type="ECO:0000313" key="7">
    <source>
        <dbReference type="Proteomes" id="UP000001932"/>
    </source>
</evidence>
<dbReference type="AlphaFoldDB" id="Q2NTS6"/>
<organism evidence="5 7">
    <name type="scientific">Sodalis glossinidius (strain morsitans)</name>
    <dbReference type="NCBI Taxonomy" id="343509"/>
    <lineage>
        <taxon>Bacteria</taxon>
        <taxon>Pseudomonadati</taxon>
        <taxon>Pseudomonadota</taxon>
        <taxon>Gammaproteobacteria</taxon>
        <taxon>Enterobacterales</taxon>
        <taxon>Bruguierivoracaceae</taxon>
        <taxon>Sodalis</taxon>
    </lineage>
</organism>
<dbReference type="InterPro" id="IPR036388">
    <property type="entry name" value="WH-like_DNA-bd_sf"/>
</dbReference>
<dbReference type="Gene3D" id="1.10.10.10">
    <property type="entry name" value="Winged helix-like DNA-binding domain superfamily/Winged helix DNA-binding domain"/>
    <property type="match status" value="1"/>
</dbReference>
<reference evidence="5 7" key="1">
    <citation type="journal article" date="2006" name="Genome Res.">
        <title>Massive genome erosion and functional adaptations provide insights into the symbiotic lifestyle of Sodalis glossinidius in the tsetse host.</title>
        <authorList>
            <person name="Toh H."/>
            <person name="Weiss B.L."/>
            <person name="Perkin S.A.H."/>
            <person name="Yamashita A."/>
            <person name="Oshima K."/>
            <person name="Hattori M."/>
            <person name="Aksoy S."/>
        </authorList>
    </citation>
    <scope>NUCLEOTIDE SEQUENCE [LARGE SCALE GENOMIC DNA]</scope>
    <source>
        <strain evidence="7">morsitans</strain>
        <strain evidence="5">Morsitans</strain>
    </source>
</reference>
<feature type="domain" description="HTH luxR-type" evidence="4">
    <location>
        <begin position="134"/>
        <end position="199"/>
    </location>
</feature>
<evidence type="ECO:0000259" key="4">
    <source>
        <dbReference type="PROSITE" id="PS50043"/>
    </source>
</evidence>
<evidence type="ECO:0000256" key="1">
    <source>
        <dbReference type="ARBA" id="ARBA00023015"/>
    </source>
</evidence>
<dbReference type="STRING" id="343509.SG1174"/>
<dbReference type="InterPro" id="IPR000792">
    <property type="entry name" value="Tscrpt_reg_LuxR_C"/>
</dbReference>
<keyword evidence="7" id="KW-1185">Reference proteome</keyword>
<proteinExistence type="predicted"/>
<dbReference type="PANTHER" id="PTHR44688:SF16">
    <property type="entry name" value="DNA-BINDING TRANSCRIPTIONAL ACTIVATOR DEVR_DOSR"/>
    <property type="match status" value="1"/>
</dbReference>
<evidence type="ECO:0000313" key="6">
    <source>
        <dbReference type="EMBL" id="CRL45129.1"/>
    </source>
</evidence>
<keyword evidence="2" id="KW-0238">DNA-binding</keyword>